<evidence type="ECO:0000313" key="3">
    <source>
        <dbReference type="Proteomes" id="UP001318860"/>
    </source>
</evidence>
<evidence type="ECO:0000256" key="1">
    <source>
        <dbReference type="SAM" id="MobiDB-lite"/>
    </source>
</evidence>
<dbReference type="EMBL" id="JABTTQ020003195">
    <property type="protein sequence ID" value="KAK6119438.1"/>
    <property type="molecule type" value="Genomic_DNA"/>
</dbReference>
<feature type="region of interest" description="Disordered" evidence="1">
    <location>
        <begin position="958"/>
        <end position="981"/>
    </location>
</feature>
<comment type="caution">
    <text evidence="2">The sequence shown here is derived from an EMBL/GenBank/DDBJ whole genome shotgun (WGS) entry which is preliminary data.</text>
</comment>
<sequence length="2358" mass="262913">MEDKETELLSKVTANHLFLGQFEPFRATLRSLRARNPDLARTILQTIVSQGGRMGVPDPVLWSDSCPSPAVLTFLCTLELLQFPDATLNLWSFGPNMLKLRSEFLLYVHIVSSRVSETVTDGVNIEGNEKFDEASVKNEELRVLDSLSEVGLNREQVGPMENEDSGGLAIALRNAVRRQEEKEEELLRLVQKCVQVTHLDAMRQCLENGDEDRAISHVRFLHLNCGVEEAEYRMVLQDLLKRALSGIYDYGDASSAMRNKVFLIYTEAVSSYCTRLLQMLQLIQDDLLSEEIEVYSASEGNLTPLPLRRLQKSIAQLTLETISTDTPVSLKLATAFGMRDMYHYARVRGLHALECVMDTALSLVQKEQIQEACQVLMLFPRLQPLVAALGWDLLAGKTTMRRKLMQSLWTSKSQALRLEESSPYDNKLDEASCVEHLCDTLCYQLDIASFVASNNSGQSWSLKSSILLSGLNLSDHGNQDAQFDPFVENFVLERLSVQSPLRVIFDLVPHIKFQDAIELLSMQPITSTPAAWKRMQDFELMHMRYALESAVLALGAMEKSTTDGTRDHQMALCCLKELKNHLDAITNTSRKIGLDVLGIGGQHQDTVGYCILLGGWFNYAMQVYMVNIIISLLYMDNLQIDIAPYDPMRRHSLSFNAHGGEQADVTTHEGGNEIVVSFTGQVLDILRQQLPLSISDLDNSLYGLISAGSKQAVEWRIMKAKRFLEDWEWRLSILQRLLPLSERQWRWKEALTVLRAAPSKLLNLCMQKAKYDIGEEAISRFSLPPEDKATLELTEWVDGAFKKASVEDVVSRAADGTSVQELDFLSLRSQLGPLSAILLCMDVAAACSKLPNVSLKLLNQCSKDRINLLGSNPRRAIIAVVKRVLKRLCELLEQDKPPALQAFLSGEVILSLSKDFHRQGNRDRALVMLHQMIEDAHKGKRQFLSGKLHNLARAIADEETERDHASGASGEGSLSDGKGLPSLDRNGVLGLGLRTLKQSLVTSEAGDSNLLTRLVFERGSTDAAGKVAEIMNSDFVHEVISACVPPVYPPRSGHGWACIPVIPTLPKSYTESKVLSPSSREAKPKFYTRSSATPGVPLYPLKLDVVKHLVKLSAVRAVLACVFGSTMLYRGSDPAISGSLNDGLLPTPDVDRFFYEFALDQSERFPTLNRWIQLQTNLHRVSEFAVMIEHRTADVKDHSEPKTAMKRFRENDSDTESETDEMAVGNNISSPRPEIKDQNNLASDAWIESPKTETAGHDDTVFLSFDWENEGPYEKAVERLIDEGKLLDALALSDRFLRNGASDRLLQMLIISGEDDTFSGQPQGSSGLRIWSNSWQYCLRLKDKQLAARLALKYLHRWELEAALDVLTMCSCHLPDGDPLKIEVETDCKEDPEGLALRLAEKGAVSAALEVAENPVNGGGPAEASRFLSSLRDSDDALPVAMSAMQLLPNLRSKQLLVHFFLKRRHGNLSEVEVSRLNSWALGLRVLASLPLPWQQRCSSLHEHPHLILEVLLMRKQLQSASLILKEFPLLRDNVMILAYAAKAIAISMSSPPRDSRISVSGPRPKQRTKASTPTRSSFSSSLSHLQKEARRAFSWTPRNTGDKGAPKDSHRKRKSSGLTQSEKVAWEAMTGIQEDRVSVFTADGQERLPSISIAAEWMLTGDLKKDEAVRSSHRYESAPDIILFKALLSLCSDESASGKGALDLCINQMKIVLSSQQLPENASMEIIGRAYHATETFVQGLLFAKSQLRKLSGASDLSTLSQVDIWLGRAELLQSLLGSGIAASLDDIADKESSEHLRDRLIQEERYSMAVYTCKKCKIEVFPVWNSWGHALIRMEHYAQARVKFKQALQLHKGDSAPVILEIINTMEGGPPVDVASVRSMYEHLAKSAPAVLDDPLSADSYLNVLYMPSTFPRSERSRRSQEAAKDNSTHSPDLDDGPRSNLDSIRYLECVNYLQEVSAQIDCYALSVHHVLFTFFSNILTFCLVFVLLAVPMFVQYARQHLLSFMFRHGRYKEACFLFFPANSVPHPPQLSSLGGVTSSSSPQRPDPLATDYGTIDDLCDLCVGYGAMPVLEEVISSRIAMTQDQLVNQHTTAAVARICVYCETHKHFNYLYKFQVIKKDHVAAGLCCIQLFMNSASQEEAIKHLEHAKMHFDEGLSARYKVGDSTKLVTKGIRGKTASEKLTEEGLVKFSRVAIQDAPRKECASESDCDVLARTTTPPKGLGCKTIELVDIMKKRNIDIMCIQETKWVGEKAKALDTTGYKLWYSGKGRTRNGVGNELINIVSVYEPQVGLDDSTKTKFWEDLETSMQSIPQNEKVIIGGDLKWACGRIMKIMKGSMEDMVLARNNEGSTILDL</sequence>
<accession>A0ABR0UA85</accession>
<feature type="region of interest" description="Disordered" evidence="1">
    <location>
        <begin position="1915"/>
        <end position="1940"/>
    </location>
</feature>
<name>A0ABR0UA85_REHGL</name>
<protein>
    <recommendedName>
        <fullName evidence="4">Zinc finger FYVE domain-containing protein 26</fullName>
    </recommendedName>
</protein>
<dbReference type="InterPro" id="IPR036691">
    <property type="entry name" value="Endo/exonu/phosph_ase_sf"/>
</dbReference>
<feature type="region of interest" description="Disordered" evidence="1">
    <location>
        <begin position="1209"/>
        <end position="1238"/>
    </location>
</feature>
<keyword evidence="3" id="KW-1185">Reference proteome</keyword>
<dbReference type="SUPFAM" id="SSF56219">
    <property type="entry name" value="DNase I-like"/>
    <property type="match status" value="1"/>
</dbReference>
<dbReference type="PANTHER" id="PTHR35478:SF1">
    <property type="entry name" value="ZINC FINGER FYVE DOMAIN-CONTAINING PROTEIN 26"/>
    <property type="match status" value="1"/>
</dbReference>
<reference evidence="2 3" key="1">
    <citation type="journal article" date="2021" name="Comput. Struct. Biotechnol. J.">
        <title>De novo genome assembly of the potent medicinal plant Rehmannia glutinosa using nanopore technology.</title>
        <authorList>
            <person name="Ma L."/>
            <person name="Dong C."/>
            <person name="Song C."/>
            <person name="Wang X."/>
            <person name="Zheng X."/>
            <person name="Niu Y."/>
            <person name="Chen S."/>
            <person name="Feng W."/>
        </authorList>
    </citation>
    <scope>NUCLEOTIDE SEQUENCE [LARGE SCALE GENOMIC DNA]</scope>
    <source>
        <strain evidence="2">DH-2019</strain>
    </source>
</reference>
<dbReference type="Gene3D" id="3.60.10.10">
    <property type="entry name" value="Endonuclease/exonuclease/phosphatase"/>
    <property type="match status" value="1"/>
</dbReference>
<dbReference type="Proteomes" id="UP001318860">
    <property type="component" value="Unassembled WGS sequence"/>
</dbReference>
<gene>
    <name evidence="2" type="ORF">DH2020_046817</name>
</gene>
<evidence type="ECO:0008006" key="4">
    <source>
        <dbReference type="Google" id="ProtNLM"/>
    </source>
</evidence>
<organism evidence="2 3">
    <name type="scientific">Rehmannia glutinosa</name>
    <name type="common">Chinese foxglove</name>
    <dbReference type="NCBI Taxonomy" id="99300"/>
    <lineage>
        <taxon>Eukaryota</taxon>
        <taxon>Viridiplantae</taxon>
        <taxon>Streptophyta</taxon>
        <taxon>Embryophyta</taxon>
        <taxon>Tracheophyta</taxon>
        <taxon>Spermatophyta</taxon>
        <taxon>Magnoliopsida</taxon>
        <taxon>eudicotyledons</taxon>
        <taxon>Gunneridae</taxon>
        <taxon>Pentapetalae</taxon>
        <taxon>asterids</taxon>
        <taxon>lamiids</taxon>
        <taxon>Lamiales</taxon>
        <taxon>Orobanchaceae</taxon>
        <taxon>Rehmannieae</taxon>
        <taxon>Rehmannia</taxon>
    </lineage>
</organism>
<evidence type="ECO:0000313" key="2">
    <source>
        <dbReference type="EMBL" id="KAK6119438.1"/>
    </source>
</evidence>
<feature type="region of interest" description="Disordered" evidence="1">
    <location>
        <begin position="1551"/>
        <end position="1621"/>
    </location>
</feature>
<dbReference type="PANTHER" id="PTHR35478">
    <property type="entry name" value="ZINC FINGER FYVE DOMAIN PROTEIN"/>
    <property type="match status" value="1"/>
</dbReference>
<proteinExistence type="predicted"/>